<evidence type="ECO:0000313" key="1">
    <source>
        <dbReference type="EMBL" id="AXQ70042.1"/>
    </source>
</evidence>
<reference evidence="1" key="1">
    <citation type="submission" date="2018-07" db="EMBL/GenBank/DDBJ databases">
        <authorList>
            <person name="Wilson K.M."/>
            <person name="Ely B."/>
        </authorList>
    </citation>
    <scope>NUCLEOTIDE SEQUENCE</scope>
</reference>
<organism evidence="1 2">
    <name type="scientific">Caulobacter phage CcrSC</name>
    <dbReference type="NCBI Taxonomy" id="2283272"/>
    <lineage>
        <taxon>Viruses</taxon>
        <taxon>Duplodnaviria</taxon>
        <taxon>Heunggongvirae</taxon>
        <taxon>Uroviricota</taxon>
        <taxon>Caudoviricetes</taxon>
        <taxon>Jeanschmidtviridae</taxon>
        <taxon>Bertelyvirus</taxon>
        <taxon>Bertelyvirus SC</taxon>
    </lineage>
</organism>
<protein>
    <submittedName>
        <fullName evidence="1">Uncharacterized protein</fullName>
    </submittedName>
</protein>
<reference evidence="1" key="2">
    <citation type="submission" date="2021-07" db="EMBL/GenBank/DDBJ databases">
        <title>Giant CbK-like Caulobacter bacteriophages have genetically divergent genomes.</title>
        <authorList>
            <person name="Wilson K."/>
            <person name="Ely B."/>
        </authorList>
    </citation>
    <scope>NUCLEOTIDE SEQUENCE</scope>
</reference>
<dbReference type="PROSITE" id="PS51318">
    <property type="entry name" value="TAT"/>
    <property type="match status" value="1"/>
</dbReference>
<evidence type="ECO:0000313" key="2">
    <source>
        <dbReference type="Proteomes" id="UP000259683"/>
    </source>
</evidence>
<keyword evidence="2" id="KW-1185">Reference proteome</keyword>
<sequence>MSITRRAILASAGLAGALFAVPAIAKAPVSERIEKWLAQMVHDGNYSVHVQAVDPEVLEALRAGALAEQHDAWVPDSPSNVVTISRRDMVRLTPRGVEMGQVFLAARLGLHARYLMAQAIDTKPAKPGYAYKVLRGSEAENANFKRLFGKAYSNGALPRTVLTPEQAAKGDWRMVLLREAYLRSVAAGSTLIALERTPAGQDWYQACLIDQQYDRVEARLKKMGIKPVFDMNRAEAFMVDFGRGKIVGA</sequence>
<proteinExistence type="predicted"/>
<dbReference type="EMBL" id="MH588547">
    <property type="protein sequence ID" value="AXQ70042.1"/>
    <property type="molecule type" value="Genomic_DNA"/>
</dbReference>
<name>A0A385EGG0_9CAUD</name>
<dbReference type="InterPro" id="IPR006311">
    <property type="entry name" value="TAT_signal"/>
</dbReference>
<gene>
    <name evidence="1" type="ORF">CcrSC_gp460</name>
</gene>
<dbReference type="Proteomes" id="UP000259683">
    <property type="component" value="Segment"/>
</dbReference>
<accession>A0A385EGG0</accession>